<reference evidence="1" key="1">
    <citation type="submission" date="2016-10" db="EMBL/GenBank/DDBJ databases">
        <authorList>
            <person name="de Groot N.N."/>
        </authorList>
    </citation>
    <scope>NUCLEOTIDE SEQUENCE</scope>
</reference>
<name>A0A1W1CCH7_9ZZZZ</name>
<organism evidence="1">
    <name type="scientific">hydrothermal vent metagenome</name>
    <dbReference type="NCBI Taxonomy" id="652676"/>
    <lineage>
        <taxon>unclassified sequences</taxon>
        <taxon>metagenomes</taxon>
        <taxon>ecological metagenomes</taxon>
    </lineage>
</organism>
<proteinExistence type="predicted"/>
<gene>
    <name evidence="1" type="ORF">MNB_SUP05-5-928</name>
</gene>
<dbReference type="EMBL" id="FPHJ01000041">
    <property type="protein sequence ID" value="SFV63570.1"/>
    <property type="molecule type" value="Genomic_DNA"/>
</dbReference>
<dbReference type="AlphaFoldDB" id="A0A1W1CCH7"/>
<sequence length="120" mass="14436">MRFHKNILQLKQVKKYFQQMEVIQLNSNADTGLIKPNNKRTTAKKWYSDLALTYTPAIVFFDEYGQEIIRKDAFFQTFHFQSILSYILDKAYLKQPSFQRYIEEKSDKIRNKGKDVNIWE</sequence>
<protein>
    <submittedName>
        <fullName evidence="1">Thioredoxin SoxW</fullName>
    </submittedName>
</protein>
<evidence type="ECO:0000313" key="1">
    <source>
        <dbReference type="EMBL" id="SFV63570.1"/>
    </source>
</evidence>
<accession>A0A1W1CCH7</accession>
<dbReference type="Gene3D" id="3.40.30.10">
    <property type="entry name" value="Glutaredoxin"/>
    <property type="match status" value="1"/>
</dbReference>